<dbReference type="PANTHER" id="PTHR31969">
    <property type="entry name" value="GEM-LIKE PROTEIN 2"/>
    <property type="match status" value="1"/>
</dbReference>
<dbReference type="SMART" id="SM00568">
    <property type="entry name" value="GRAM"/>
    <property type="match status" value="2"/>
</dbReference>
<gene>
    <name evidence="3" type="ORF">DEO72_LG4g373</name>
</gene>
<dbReference type="InterPro" id="IPR011993">
    <property type="entry name" value="PH-like_dom_sf"/>
</dbReference>
<proteinExistence type="inferred from homology"/>
<feature type="domain" description="GRAM" evidence="2">
    <location>
        <begin position="98"/>
        <end position="176"/>
    </location>
</feature>
<dbReference type="Pfam" id="PF02893">
    <property type="entry name" value="GRAM"/>
    <property type="match status" value="2"/>
</dbReference>
<dbReference type="InterPro" id="IPR004182">
    <property type="entry name" value="GRAM"/>
</dbReference>
<keyword evidence="4" id="KW-1185">Reference proteome</keyword>
<dbReference type="EMBL" id="CP039348">
    <property type="protein sequence ID" value="QCD89429.1"/>
    <property type="molecule type" value="Genomic_DNA"/>
</dbReference>
<dbReference type="AlphaFoldDB" id="A0A4D6LKZ4"/>
<sequence length="444" mass="50156">MNTTLLGTPLTLAICDQLKNSFTRYYLPDPANECHLSTTTPKQSRIYSLINKLVIGGKVDSFSQEVREHVRLGPTISETVMGKLSLGAEIVQVGGVKKVFNHFFTVRNGEKLLKASQCYLSTTSGPLAGLLFISTDKVSFCSERSIKVFSSKGHMCRIRYKVSIPLKRIKYMKPSRNVEKPTQKYLEIFTEDNFEFWFMGFLKYQKTIDYLDKAISEAKETHSFLQEMLIGFPFSSAAYLGNKKSQHRYLPDPSTQYNTSTTTSNQGEVGSVLNRVNKLGRKTNSFATGLREHVKLGPKISDTVKGKLSLGARILQVGGVEKVFMQLFSVKNGEKLLKASQCYISTTSGPLAGLLFISTDKVAFCSERSIKAYSSNGHLIRMHYKVVIPLEKIRCVNQSHHVKKPSQKYIEIVTVDNFDFWFLGFLNYQKAFKYLRQAISQARK</sequence>
<feature type="domain" description="GRAM" evidence="2">
    <location>
        <begin position="322"/>
        <end position="400"/>
    </location>
</feature>
<reference evidence="3 4" key="1">
    <citation type="submission" date="2019-04" db="EMBL/GenBank/DDBJ databases">
        <title>An improved genome assembly and genetic linkage map for asparagus bean, Vigna unguiculata ssp. sesquipedialis.</title>
        <authorList>
            <person name="Xia Q."/>
            <person name="Zhang R."/>
            <person name="Dong Y."/>
        </authorList>
    </citation>
    <scope>NUCLEOTIDE SEQUENCE [LARGE SCALE GENOMIC DNA]</scope>
    <source>
        <tissue evidence="3">Leaf</tissue>
    </source>
</reference>
<accession>A0A4D6LKZ4</accession>
<evidence type="ECO:0000259" key="2">
    <source>
        <dbReference type="SMART" id="SM00568"/>
    </source>
</evidence>
<dbReference type="Proteomes" id="UP000501690">
    <property type="component" value="Linkage Group LG4"/>
</dbReference>
<dbReference type="InterPro" id="IPR037848">
    <property type="entry name" value="GEM-like"/>
</dbReference>
<name>A0A4D6LKZ4_VIGUN</name>
<protein>
    <recommendedName>
        <fullName evidence="2">GRAM domain-containing protein</fullName>
    </recommendedName>
</protein>
<evidence type="ECO:0000256" key="1">
    <source>
        <dbReference type="ARBA" id="ARBA00009414"/>
    </source>
</evidence>
<comment type="similarity">
    <text evidence="1">Belongs to the GEM family.</text>
</comment>
<evidence type="ECO:0000313" key="4">
    <source>
        <dbReference type="Proteomes" id="UP000501690"/>
    </source>
</evidence>
<dbReference type="Gene3D" id="2.30.29.30">
    <property type="entry name" value="Pleckstrin-homology domain (PH domain)/Phosphotyrosine-binding domain (PTB)"/>
    <property type="match status" value="2"/>
</dbReference>
<organism evidence="3 4">
    <name type="scientific">Vigna unguiculata</name>
    <name type="common">Cowpea</name>
    <dbReference type="NCBI Taxonomy" id="3917"/>
    <lineage>
        <taxon>Eukaryota</taxon>
        <taxon>Viridiplantae</taxon>
        <taxon>Streptophyta</taxon>
        <taxon>Embryophyta</taxon>
        <taxon>Tracheophyta</taxon>
        <taxon>Spermatophyta</taxon>
        <taxon>Magnoliopsida</taxon>
        <taxon>eudicotyledons</taxon>
        <taxon>Gunneridae</taxon>
        <taxon>Pentapetalae</taxon>
        <taxon>rosids</taxon>
        <taxon>fabids</taxon>
        <taxon>Fabales</taxon>
        <taxon>Fabaceae</taxon>
        <taxon>Papilionoideae</taxon>
        <taxon>50 kb inversion clade</taxon>
        <taxon>NPAAA clade</taxon>
        <taxon>indigoferoid/millettioid clade</taxon>
        <taxon>Phaseoleae</taxon>
        <taxon>Vigna</taxon>
    </lineage>
</organism>
<evidence type="ECO:0000313" key="3">
    <source>
        <dbReference type="EMBL" id="QCD89429.1"/>
    </source>
</evidence>